<keyword evidence="3 5" id="KW-0326">Glycosidase</keyword>
<dbReference type="PANTHER" id="PTHR32227">
    <property type="entry name" value="GLUCAN ENDO-1,3-BETA-GLUCOSIDASE BG1-RELATED-RELATED"/>
    <property type="match status" value="1"/>
</dbReference>
<comment type="similarity">
    <text evidence="1 4">Belongs to the glycosyl hydrolase 17 family.</text>
</comment>
<dbReference type="PROSITE" id="PS00587">
    <property type="entry name" value="GLYCOSYL_HYDROL_F17"/>
    <property type="match status" value="1"/>
</dbReference>
<accession>A0AAV9DNJ0</accession>
<reference evidence="7" key="2">
    <citation type="submission" date="2023-06" db="EMBL/GenBank/DDBJ databases">
        <authorList>
            <person name="Ma L."/>
            <person name="Liu K.-W."/>
            <person name="Li Z."/>
            <person name="Hsiao Y.-Y."/>
            <person name="Qi Y."/>
            <person name="Fu T."/>
            <person name="Tang G."/>
            <person name="Zhang D."/>
            <person name="Sun W.-H."/>
            <person name="Liu D.-K."/>
            <person name="Li Y."/>
            <person name="Chen G.-Z."/>
            <person name="Liu X.-D."/>
            <person name="Liao X.-Y."/>
            <person name="Jiang Y.-T."/>
            <person name="Yu X."/>
            <person name="Hao Y."/>
            <person name="Huang J."/>
            <person name="Zhao X.-W."/>
            <person name="Ke S."/>
            <person name="Chen Y.-Y."/>
            <person name="Wu W.-L."/>
            <person name="Hsu J.-L."/>
            <person name="Lin Y.-F."/>
            <person name="Huang M.-D."/>
            <person name="Li C.-Y."/>
            <person name="Huang L."/>
            <person name="Wang Z.-W."/>
            <person name="Zhao X."/>
            <person name="Zhong W.-Y."/>
            <person name="Peng D.-H."/>
            <person name="Ahmad S."/>
            <person name="Lan S."/>
            <person name="Zhang J.-S."/>
            <person name="Tsai W.-C."/>
            <person name="Van De Peer Y."/>
            <person name="Liu Z.-J."/>
        </authorList>
    </citation>
    <scope>NUCLEOTIDE SEQUENCE</scope>
    <source>
        <strain evidence="7">CP</strain>
        <tissue evidence="7">Leaves</tissue>
    </source>
</reference>
<evidence type="ECO:0000256" key="1">
    <source>
        <dbReference type="ARBA" id="ARBA00008773"/>
    </source>
</evidence>
<keyword evidence="6" id="KW-0732">Signal</keyword>
<feature type="chain" id="PRO_5043384376" evidence="6">
    <location>
        <begin position="25"/>
        <end position="346"/>
    </location>
</feature>
<protein>
    <submittedName>
        <fullName evidence="7">Glucan endo-1,3-beta-glucosidase, basic vacuolar isoform</fullName>
    </submittedName>
</protein>
<evidence type="ECO:0000256" key="5">
    <source>
        <dbReference type="RuleBase" id="RU004336"/>
    </source>
</evidence>
<evidence type="ECO:0000256" key="3">
    <source>
        <dbReference type="ARBA" id="ARBA00023295"/>
    </source>
</evidence>
<name>A0AAV9DNJ0_ACOCL</name>
<dbReference type="EMBL" id="JAUJYO010000012">
    <property type="protein sequence ID" value="KAK1302088.1"/>
    <property type="molecule type" value="Genomic_DNA"/>
</dbReference>
<evidence type="ECO:0000256" key="6">
    <source>
        <dbReference type="SAM" id="SignalP"/>
    </source>
</evidence>
<evidence type="ECO:0000256" key="2">
    <source>
        <dbReference type="ARBA" id="ARBA00022801"/>
    </source>
</evidence>
<dbReference type="InterPro" id="IPR017853">
    <property type="entry name" value="GH"/>
</dbReference>
<evidence type="ECO:0000313" key="7">
    <source>
        <dbReference type="EMBL" id="KAK1302088.1"/>
    </source>
</evidence>
<dbReference type="SUPFAM" id="SSF51445">
    <property type="entry name" value="(Trans)glycosidases"/>
    <property type="match status" value="1"/>
</dbReference>
<keyword evidence="2 5" id="KW-0378">Hydrolase</keyword>
<dbReference type="GO" id="GO:0042973">
    <property type="term" value="F:glucan endo-1,3-beta-D-glucosidase activity"/>
    <property type="evidence" value="ECO:0007669"/>
    <property type="project" value="UniProtKB-ARBA"/>
</dbReference>
<feature type="signal peptide" evidence="6">
    <location>
        <begin position="1"/>
        <end position="24"/>
    </location>
</feature>
<evidence type="ECO:0000313" key="8">
    <source>
        <dbReference type="Proteomes" id="UP001180020"/>
    </source>
</evidence>
<dbReference type="AlphaFoldDB" id="A0AAV9DNJ0"/>
<dbReference type="Gene3D" id="3.20.20.80">
    <property type="entry name" value="Glycosidases"/>
    <property type="match status" value="1"/>
</dbReference>
<sequence length="346" mass="37226">MKPHNLFIPFLLLLLLLLAATAHAANIGVCYGRVADNLPPPPSAVNLLQSNSISKIRLFNPDPSALSAFSGKADIRLMIGIPNEILPQIANGTGDSAADWLTSNIFSHVTPTQVSHLAVGNEILFKDPFYTPHLLPALHNFHGALKKLGLSDKISISTPHAASVLATSYPPSAGAFVPYILPVLHPLLRFLAHARAPLMINIYPYFTYAADPVNVPLAYALFDPSAAVVRDNANGKPYTNMFDATVDAFVAALEREGFGELEVVVTETGWPTAGGAGADAEKARRYNGEIVKRVLGGVGTPRRPSTPVEVYLFGLFDENGKGGEEFERHFGIFHSNGEKAYDISFA</sequence>
<dbReference type="FunFam" id="3.20.20.80:FF:000010">
    <property type="entry name" value="glucan endo-1,3-beta-glucosidase, basic"/>
    <property type="match status" value="1"/>
</dbReference>
<dbReference type="InterPro" id="IPR000490">
    <property type="entry name" value="Glyco_hydro_17"/>
</dbReference>
<proteinExistence type="inferred from homology"/>
<comment type="caution">
    <text evidence="7">The sequence shown here is derived from an EMBL/GenBank/DDBJ whole genome shotgun (WGS) entry which is preliminary data.</text>
</comment>
<dbReference type="InterPro" id="IPR044965">
    <property type="entry name" value="Glyco_hydro_17_plant"/>
</dbReference>
<gene>
    <name evidence="7" type="primary">HGN1</name>
    <name evidence="7" type="ORF">QJS10_CPB12g00182</name>
</gene>
<dbReference type="GO" id="GO:0005975">
    <property type="term" value="P:carbohydrate metabolic process"/>
    <property type="evidence" value="ECO:0007669"/>
    <property type="project" value="InterPro"/>
</dbReference>
<dbReference type="Pfam" id="PF00332">
    <property type="entry name" value="Glyco_hydro_17"/>
    <property type="match status" value="1"/>
</dbReference>
<evidence type="ECO:0000256" key="4">
    <source>
        <dbReference type="RuleBase" id="RU004335"/>
    </source>
</evidence>
<reference evidence="7" key="1">
    <citation type="journal article" date="2023" name="Nat. Commun.">
        <title>Diploid and tetraploid genomes of Acorus and the evolution of monocots.</title>
        <authorList>
            <person name="Ma L."/>
            <person name="Liu K.W."/>
            <person name="Li Z."/>
            <person name="Hsiao Y.Y."/>
            <person name="Qi Y."/>
            <person name="Fu T."/>
            <person name="Tang G.D."/>
            <person name="Zhang D."/>
            <person name="Sun W.H."/>
            <person name="Liu D.K."/>
            <person name="Li Y."/>
            <person name="Chen G.Z."/>
            <person name="Liu X.D."/>
            <person name="Liao X.Y."/>
            <person name="Jiang Y.T."/>
            <person name="Yu X."/>
            <person name="Hao Y."/>
            <person name="Huang J."/>
            <person name="Zhao X.W."/>
            <person name="Ke S."/>
            <person name="Chen Y.Y."/>
            <person name="Wu W.L."/>
            <person name="Hsu J.L."/>
            <person name="Lin Y.F."/>
            <person name="Huang M.D."/>
            <person name="Li C.Y."/>
            <person name="Huang L."/>
            <person name="Wang Z.W."/>
            <person name="Zhao X."/>
            <person name="Zhong W.Y."/>
            <person name="Peng D.H."/>
            <person name="Ahmad S."/>
            <person name="Lan S."/>
            <person name="Zhang J.S."/>
            <person name="Tsai W.C."/>
            <person name="Van de Peer Y."/>
            <person name="Liu Z.J."/>
        </authorList>
    </citation>
    <scope>NUCLEOTIDE SEQUENCE</scope>
    <source>
        <strain evidence="7">CP</strain>
    </source>
</reference>
<organism evidence="7 8">
    <name type="scientific">Acorus calamus</name>
    <name type="common">Sweet flag</name>
    <dbReference type="NCBI Taxonomy" id="4465"/>
    <lineage>
        <taxon>Eukaryota</taxon>
        <taxon>Viridiplantae</taxon>
        <taxon>Streptophyta</taxon>
        <taxon>Embryophyta</taxon>
        <taxon>Tracheophyta</taxon>
        <taxon>Spermatophyta</taxon>
        <taxon>Magnoliopsida</taxon>
        <taxon>Liliopsida</taxon>
        <taxon>Acoraceae</taxon>
        <taxon>Acorus</taxon>
    </lineage>
</organism>
<keyword evidence="8" id="KW-1185">Reference proteome</keyword>
<dbReference type="Proteomes" id="UP001180020">
    <property type="component" value="Unassembled WGS sequence"/>
</dbReference>